<evidence type="ECO:0000256" key="7">
    <source>
        <dbReference type="ARBA" id="ARBA00024799"/>
    </source>
</evidence>
<dbReference type="Pfam" id="PF02637">
    <property type="entry name" value="GatB_Yqey"/>
    <property type="match status" value="1"/>
</dbReference>
<keyword evidence="12" id="KW-0808">Transferase</keyword>
<dbReference type="Gene3D" id="1.10.10.410">
    <property type="match status" value="1"/>
</dbReference>
<dbReference type="InterPro" id="IPR006075">
    <property type="entry name" value="Asn/Gln-tRNA_Trfase_suB/E_cat"/>
</dbReference>
<dbReference type="InterPro" id="IPR018027">
    <property type="entry name" value="Asn/Gln_amidotransferase"/>
</dbReference>
<protein>
    <recommendedName>
        <fullName evidence="10">Aspartyl/glutamyl-tRNA(Asn/Gln) amidotransferase subunit B</fullName>
        <shortName evidence="10">Asp/Glu-ADT subunit B</shortName>
        <ecNumber evidence="10">6.3.5.-</ecNumber>
    </recommendedName>
</protein>
<dbReference type="SUPFAM" id="SSF89095">
    <property type="entry name" value="GatB/YqeY motif"/>
    <property type="match status" value="1"/>
</dbReference>
<comment type="caution">
    <text evidence="12">The sequence shown here is derived from an EMBL/GenBank/DDBJ whole genome shotgun (WGS) entry which is preliminary data.</text>
</comment>
<dbReference type="InterPro" id="IPR017959">
    <property type="entry name" value="Asn/Gln-tRNA_amidoTrfase_suB/E"/>
</dbReference>
<comment type="similarity">
    <text evidence="1 10">Belongs to the GatB/GatE family. GatB subfamily.</text>
</comment>
<evidence type="ECO:0000259" key="11">
    <source>
        <dbReference type="SMART" id="SM00845"/>
    </source>
</evidence>
<reference evidence="12 13" key="1">
    <citation type="submission" date="2018-06" db="EMBL/GenBank/DDBJ databases">
        <title>Genomic Encyclopedia of Type Strains, Phase I: the one thousand microbial genomes (KMG-I) project.</title>
        <authorList>
            <person name="Kyrpides N."/>
        </authorList>
    </citation>
    <scope>NUCLEOTIDE SEQUENCE [LARGE SCALE GENOMIC DNA]</scope>
    <source>
        <strain evidence="12 13">DSM 19573</strain>
    </source>
</reference>
<dbReference type="FunFam" id="1.10.10.410:FF:000001">
    <property type="entry name" value="Aspartyl/glutamyl-tRNA(Asn/Gln) amidotransferase subunit B"/>
    <property type="match status" value="1"/>
</dbReference>
<evidence type="ECO:0000256" key="4">
    <source>
        <dbReference type="ARBA" id="ARBA00022741"/>
    </source>
</evidence>
<evidence type="ECO:0000256" key="2">
    <source>
        <dbReference type="ARBA" id="ARBA00011123"/>
    </source>
</evidence>
<dbReference type="HAMAP" id="MF_00121">
    <property type="entry name" value="GatB"/>
    <property type="match status" value="1"/>
</dbReference>
<dbReference type="NCBIfam" id="TIGR00133">
    <property type="entry name" value="gatB"/>
    <property type="match status" value="1"/>
</dbReference>
<accession>A0A318XJE4</accession>
<dbReference type="GO" id="GO:0006412">
    <property type="term" value="P:translation"/>
    <property type="evidence" value="ECO:0007669"/>
    <property type="project" value="UniProtKB-UniRule"/>
</dbReference>
<dbReference type="GO" id="GO:0016740">
    <property type="term" value="F:transferase activity"/>
    <property type="evidence" value="ECO:0007669"/>
    <property type="project" value="UniProtKB-KW"/>
</dbReference>
<dbReference type="Gene3D" id="1.10.150.380">
    <property type="entry name" value="GatB domain, N-terminal subdomain"/>
    <property type="match status" value="1"/>
</dbReference>
<keyword evidence="3 10" id="KW-0436">Ligase</keyword>
<dbReference type="SUPFAM" id="SSF55931">
    <property type="entry name" value="Glutamine synthetase/guanido kinase"/>
    <property type="match status" value="1"/>
</dbReference>
<dbReference type="GO" id="GO:0050566">
    <property type="term" value="F:asparaginyl-tRNA synthase (glutamine-hydrolyzing) activity"/>
    <property type="evidence" value="ECO:0007669"/>
    <property type="project" value="RHEA"/>
</dbReference>
<proteinExistence type="inferred from homology"/>
<dbReference type="InterPro" id="IPR042114">
    <property type="entry name" value="GatB_C_1"/>
</dbReference>
<dbReference type="NCBIfam" id="NF004014">
    <property type="entry name" value="PRK05477.1-4"/>
    <property type="match status" value="1"/>
</dbReference>
<dbReference type="InterPro" id="IPR004413">
    <property type="entry name" value="GatB"/>
</dbReference>
<dbReference type="EC" id="6.3.5.-" evidence="10"/>
<dbReference type="SMART" id="SM00845">
    <property type="entry name" value="GatB_Yqey"/>
    <property type="match status" value="1"/>
</dbReference>
<evidence type="ECO:0000313" key="13">
    <source>
        <dbReference type="Proteomes" id="UP000248132"/>
    </source>
</evidence>
<organism evidence="12 13">
    <name type="scientific">Ruminiclostridium sufflavum DSM 19573</name>
    <dbReference type="NCBI Taxonomy" id="1121337"/>
    <lineage>
        <taxon>Bacteria</taxon>
        <taxon>Bacillati</taxon>
        <taxon>Bacillota</taxon>
        <taxon>Clostridia</taxon>
        <taxon>Eubacteriales</taxon>
        <taxon>Oscillospiraceae</taxon>
        <taxon>Ruminiclostridium</taxon>
    </lineage>
</organism>
<gene>
    <name evidence="10" type="primary">gatB</name>
    <name evidence="12" type="ORF">LY28_02875</name>
</gene>
<dbReference type="PANTHER" id="PTHR11659:SF0">
    <property type="entry name" value="GLUTAMYL-TRNA(GLN) AMIDOTRANSFERASE SUBUNIT B, MITOCHONDRIAL"/>
    <property type="match status" value="1"/>
</dbReference>
<evidence type="ECO:0000256" key="3">
    <source>
        <dbReference type="ARBA" id="ARBA00022598"/>
    </source>
</evidence>
<comment type="subunit">
    <text evidence="2 10">Heterotrimer of A, B and C subunits.</text>
</comment>
<dbReference type="PROSITE" id="PS01234">
    <property type="entry name" value="GATB"/>
    <property type="match status" value="1"/>
</dbReference>
<dbReference type="AlphaFoldDB" id="A0A318XJE4"/>
<evidence type="ECO:0000256" key="1">
    <source>
        <dbReference type="ARBA" id="ARBA00005306"/>
    </source>
</evidence>
<evidence type="ECO:0000256" key="10">
    <source>
        <dbReference type="HAMAP-Rule" id="MF_00121"/>
    </source>
</evidence>
<dbReference type="GO" id="GO:0070681">
    <property type="term" value="P:glutaminyl-tRNAGln biosynthesis via transamidation"/>
    <property type="evidence" value="ECO:0007669"/>
    <property type="project" value="TreeGrafter"/>
</dbReference>
<keyword evidence="5 10" id="KW-0067">ATP-binding</keyword>
<dbReference type="EMBL" id="QKMR01000018">
    <property type="protein sequence ID" value="PYG86656.1"/>
    <property type="molecule type" value="Genomic_DNA"/>
</dbReference>
<sequence>MIMKYIPTIGLEIHCELSTKSKIFCDCPVSFGGEPNTRCCPVCTGLPGTLPVLNKKAVEYTVKAGVALNCEINEFSKLDRKNYFYPDLPKAYQISQFDLPVCKDGGLTINTSDGEKFIRIERIHLEEDAGKLLHDGFGKYSLADYNRCGVPLIEIVTRPDLSSSEEAKAFVEKVRLMLLYSGISDCRMEEGSLRADVNVSIRPFGTDELGTRSEMKNINSLKAIARAIDSEIIRQSEILEDGGKIIQETRRWDDNKGESKSLRSKEDAHDYRYFPEPDIVPVTFTKEEIESIRNSMPELPDKKFIKYTSAFGLNEADASLLLTSVSLSDLFESTAEECGNPKSASNFIIVEVLRRLNDSGMLPEDIPFSGKVLGSLVKMLENEEITAANAKKVLSAMFDSGKDPETIVAENAYRITNDTGEVEKTVIEILSNNEKAVEEYIGGKEKTFGFLMGQCSRALTGRGNPKVIQQILRNELDKRKGGV</sequence>
<comment type="catalytic activity">
    <reaction evidence="9 10">
        <text>L-glutamyl-tRNA(Gln) + L-glutamine + ATP + H2O = L-glutaminyl-tRNA(Gln) + L-glutamate + ADP + phosphate + H(+)</text>
        <dbReference type="Rhea" id="RHEA:17521"/>
        <dbReference type="Rhea" id="RHEA-COMP:9681"/>
        <dbReference type="Rhea" id="RHEA-COMP:9684"/>
        <dbReference type="ChEBI" id="CHEBI:15377"/>
        <dbReference type="ChEBI" id="CHEBI:15378"/>
        <dbReference type="ChEBI" id="CHEBI:29985"/>
        <dbReference type="ChEBI" id="CHEBI:30616"/>
        <dbReference type="ChEBI" id="CHEBI:43474"/>
        <dbReference type="ChEBI" id="CHEBI:58359"/>
        <dbReference type="ChEBI" id="CHEBI:78520"/>
        <dbReference type="ChEBI" id="CHEBI:78521"/>
        <dbReference type="ChEBI" id="CHEBI:456216"/>
    </reaction>
</comment>
<evidence type="ECO:0000256" key="6">
    <source>
        <dbReference type="ARBA" id="ARBA00022917"/>
    </source>
</evidence>
<dbReference type="InterPro" id="IPR023168">
    <property type="entry name" value="GatB_Yqey_C_2"/>
</dbReference>
<evidence type="ECO:0000256" key="8">
    <source>
        <dbReference type="ARBA" id="ARBA00047380"/>
    </source>
</evidence>
<dbReference type="GO" id="GO:0050567">
    <property type="term" value="F:glutaminyl-tRNA synthase (glutamine-hydrolyzing) activity"/>
    <property type="evidence" value="ECO:0007669"/>
    <property type="project" value="UniProtKB-UniRule"/>
</dbReference>
<dbReference type="Pfam" id="PF02934">
    <property type="entry name" value="GatB_N"/>
    <property type="match status" value="1"/>
</dbReference>
<comment type="catalytic activity">
    <reaction evidence="8 10">
        <text>L-aspartyl-tRNA(Asn) + L-glutamine + ATP + H2O = L-asparaginyl-tRNA(Asn) + L-glutamate + ADP + phosphate + 2 H(+)</text>
        <dbReference type="Rhea" id="RHEA:14513"/>
        <dbReference type="Rhea" id="RHEA-COMP:9674"/>
        <dbReference type="Rhea" id="RHEA-COMP:9677"/>
        <dbReference type="ChEBI" id="CHEBI:15377"/>
        <dbReference type="ChEBI" id="CHEBI:15378"/>
        <dbReference type="ChEBI" id="CHEBI:29985"/>
        <dbReference type="ChEBI" id="CHEBI:30616"/>
        <dbReference type="ChEBI" id="CHEBI:43474"/>
        <dbReference type="ChEBI" id="CHEBI:58359"/>
        <dbReference type="ChEBI" id="CHEBI:78515"/>
        <dbReference type="ChEBI" id="CHEBI:78516"/>
        <dbReference type="ChEBI" id="CHEBI:456216"/>
    </reaction>
</comment>
<evidence type="ECO:0000313" key="12">
    <source>
        <dbReference type="EMBL" id="PYG86656.1"/>
    </source>
</evidence>
<dbReference type="NCBIfam" id="NF004012">
    <property type="entry name" value="PRK05477.1-2"/>
    <property type="match status" value="1"/>
</dbReference>
<name>A0A318XJE4_9FIRM</name>
<keyword evidence="6 10" id="KW-0648">Protein biosynthesis</keyword>
<dbReference type="GO" id="GO:0005524">
    <property type="term" value="F:ATP binding"/>
    <property type="evidence" value="ECO:0007669"/>
    <property type="project" value="UniProtKB-KW"/>
</dbReference>
<keyword evidence="4 10" id="KW-0547">Nucleotide-binding</keyword>
<comment type="function">
    <text evidence="7 10">Allows the formation of correctly charged Asn-tRNA(Asn) or Gln-tRNA(Gln) through the transamidation of misacylated Asp-tRNA(Asn) or Glu-tRNA(Gln) in organisms which lack either or both of asparaginyl-tRNA or glutaminyl-tRNA synthetases. The reaction takes place in the presence of glutamine and ATP through an activated phospho-Asp-tRNA(Asn) or phospho-Glu-tRNA(Gln).</text>
</comment>
<dbReference type="PANTHER" id="PTHR11659">
    <property type="entry name" value="GLUTAMYL-TRNA GLN AMIDOTRANSFERASE SUBUNIT B MITOCHONDRIAL AND PROKARYOTIC PET112-RELATED"/>
    <property type="match status" value="1"/>
</dbReference>
<evidence type="ECO:0000256" key="9">
    <source>
        <dbReference type="ARBA" id="ARBA00047913"/>
    </source>
</evidence>
<dbReference type="InterPro" id="IPR014746">
    <property type="entry name" value="Gln_synth/guanido_kin_cat_dom"/>
</dbReference>
<evidence type="ECO:0000256" key="5">
    <source>
        <dbReference type="ARBA" id="ARBA00022840"/>
    </source>
</evidence>
<dbReference type="InterPro" id="IPR017958">
    <property type="entry name" value="Gln-tRNA_amidoTrfase_suB_CS"/>
</dbReference>
<keyword evidence="13" id="KW-1185">Reference proteome</keyword>
<feature type="domain" description="Asn/Gln amidotransferase" evidence="11">
    <location>
        <begin position="329"/>
        <end position="476"/>
    </location>
</feature>
<dbReference type="Proteomes" id="UP000248132">
    <property type="component" value="Unassembled WGS sequence"/>
</dbReference>
<dbReference type="InterPro" id="IPR003789">
    <property type="entry name" value="Asn/Gln_tRNA_amidoTrase-B-like"/>
</dbReference>